<dbReference type="Pfam" id="PF13739">
    <property type="entry name" value="PdaC"/>
    <property type="match status" value="1"/>
</dbReference>
<dbReference type="InterPro" id="IPR021729">
    <property type="entry name" value="DUF3298"/>
</dbReference>
<accession>U5DEP6</accession>
<dbReference type="PATRIC" id="fig|582515.4.peg.320"/>
<dbReference type="EMBL" id="ASSJ01000004">
    <property type="protein sequence ID" value="ERN42973.1"/>
    <property type="molecule type" value="Genomic_DNA"/>
</dbReference>
<sequence length="327" mass="35118">MNSSRTPSRPAFGIGLLLTGLLLAGLLLLEACSGSDADPTSRKTSNAGLDSASVPETPATPPRETNVESSPPDSAAANPGGVEPEVNEQPAALAFEIVEVSRSVGNCQKEDMPCFEVVLRYPQTSDGEAAIAGRVDAAVRDQVLDSLLLFQEGTSDSIDSAIDDLFAEFDAYIRSFTPEDVPASSHWAIEIDARLEYRTDETVTVMFDRYAYTGGAHPNSMRIFLNFDRATGNRVELDDVVADREGFGDLIQRKLKAANNIPPDGNLADAGYFDFALPKNFALATDGVVVRYNPYEIAPYALGPTEVTLSYDELDGLLVSDRTGAPQ</sequence>
<protein>
    <recommendedName>
        <fullName evidence="6">DUF3298 domain-containing protein</fullName>
    </recommendedName>
</protein>
<keyword evidence="5" id="KW-1185">Reference proteome</keyword>
<organism evidence="4 5">
    <name type="scientific">Rubidibacter lacunae KORDI 51-2</name>
    <dbReference type="NCBI Taxonomy" id="582515"/>
    <lineage>
        <taxon>Bacteria</taxon>
        <taxon>Bacillati</taxon>
        <taxon>Cyanobacteriota</taxon>
        <taxon>Cyanophyceae</taxon>
        <taxon>Oscillatoriophycideae</taxon>
        <taxon>Chroococcales</taxon>
        <taxon>Aphanothecaceae</taxon>
        <taxon>Rubidibacter</taxon>
    </lineage>
</organism>
<proteinExistence type="predicted"/>
<dbReference type="STRING" id="582515.KR51_00002820"/>
<evidence type="ECO:0000259" key="2">
    <source>
        <dbReference type="Pfam" id="PF11738"/>
    </source>
</evidence>
<dbReference type="InterPro" id="IPR025303">
    <property type="entry name" value="PdaC"/>
</dbReference>
<dbReference type="eggNOG" id="ENOG502Z967">
    <property type="taxonomic scope" value="Bacteria"/>
</dbReference>
<dbReference type="Proteomes" id="UP000016960">
    <property type="component" value="Unassembled WGS sequence"/>
</dbReference>
<evidence type="ECO:0008006" key="6">
    <source>
        <dbReference type="Google" id="ProtNLM"/>
    </source>
</evidence>
<evidence type="ECO:0000259" key="3">
    <source>
        <dbReference type="Pfam" id="PF13739"/>
    </source>
</evidence>
<dbReference type="Gene3D" id="3.90.640.20">
    <property type="entry name" value="Heat-shock cognate protein, ATPase"/>
    <property type="match status" value="1"/>
</dbReference>
<dbReference type="InParanoid" id="U5DEP6"/>
<gene>
    <name evidence="4" type="ORF">KR51_00002820</name>
</gene>
<dbReference type="OrthoDB" id="5637at2"/>
<evidence type="ECO:0000313" key="5">
    <source>
        <dbReference type="Proteomes" id="UP000016960"/>
    </source>
</evidence>
<name>U5DEP6_9CHRO</name>
<dbReference type="Pfam" id="PF11738">
    <property type="entry name" value="DUF3298"/>
    <property type="match status" value="1"/>
</dbReference>
<comment type="caution">
    <text evidence="4">The sequence shown here is derived from an EMBL/GenBank/DDBJ whole genome shotgun (WGS) entry which is preliminary data.</text>
</comment>
<dbReference type="InterPro" id="IPR037126">
    <property type="entry name" value="PdaC/RsiV-like_sf"/>
</dbReference>
<feature type="domain" description="Deacetylase PdaC" evidence="3">
    <location>
        <begin position="109"/>
        <end position="220"/>
    </location>
</feature>
<feature type="region of interest" description="Disordered" evidence="1">
    <location>
        <begin position="34"/>
        <end position="85"/>
    </location>
</feature>
<feature type="domain" description="DUF3298" evidence="2">
    <location>
        <begin position="248"/>
        <end position="312"/>
    </location>
</feature>
<dbReference type="AlphaFoldDB" id="U5DEP6"/>
<evidence type="ECO:0000256" key="1">
    <source>
        <dbReference type="SAM" id="MobiDB-lite"/>
    </source>
</evidence>
<reference evidence="4 5" key="1">
    <citation type="submission" date="2013-05" db="EMBL/GenBank/DDBJ databases">
        <title>Draft genome sequence of Rubidibacter lacunae KORDI 51-2.</title>
        <authorList>
            <person name="Choi D.H."/>
            <person name="Noh J.H."/>
            <person name="Kwon K.-K."/>
            <person name="Lee J.-H."/>
            <person name="Ryu J.-Y."/>
        </authorList>
    </citation>
    <scope>NUCLEOTIDE SEQUENCE [LARGE SCALE GENOMIC DNA]</scope>
    <source>
        <strain evidence="4 5">KORDI 51-2</strain>
    </source>
</reference>
<dbReference type="Gene3D" id="3.30.565.40">
    <property type="entry name" value="Fervidobacterium nodosum Rt17-B1 like"/>
    <property type="match status" value="1"/>
</dbReference>
<evidence type="ECO:0000313" key="4">
    <source>
        <dbReference type="EMBL" id="ERN42973.1"/>
    </source>
</evidence>